<sequence length="96" mass="11749">MKFDKYYEHYLSLHQNLWCRRLHVIGQVATLLYISFIFYSGYWWALLLTPFIIYPFAWSGHYFFEKNEPAAFSNPWKAKAADWVMLFQWIKGEIKR</sequence>
<dbReference type="PANTHER" id="PTHR34205">
    <property type="entry name" value="TRANSMEMBRANE PROTEIN"/>
    <property type="match status" value="1"/>
</dbReference>
<name>A0A0F7L9Y2_9VIRU</name>
<protein>
    <recommendedName>
        <fullName evidence="2">DUF962 domain-containing protein</fullName>
    </recommendedName>
</protein>
<reference evidence="1" key="1">
    <citation type="journal article" date="2015" name="Front. Microbiol.">
        <title>Combining genomic sequencing methods to explore viral diversity and reveal potential virus-host interactions.</title>
        <authorList>
            <person name="Chow C.E."/>
            <person name="Winget D.M."/>
            <person name="White R.A.III."/>
            <person name="Hallam S.J."/>
            <person name="Suttle C.A."/>
        </authorList>
    </citation>
    <scope>NUCLEOTIDE SEQUENCE</scope>
    <source>
        <strain evidence="1">Oxic3_2</strain>
    </source>
</reference>
<proteinExistence type="predicted"/>
<dbReference type="EMBL" id="KR029608">
    <property type="protein sequence ID" value="AKH48730.1"/>
    <property type="molecule type" value="Genomic_DNA"/>
</dbReference>
<dbReference type="InterPro" id="IPR009305">
    <property type="entry name" value="Mpo1-like"/>
</dbReference>
<evidence type="ECO:0000313" key="1">
    <source>
        <dbReference type="EMBL" id="AKH48730.1"/>
    </source>
</evidence>
<evidence type="ECO:0008006" key="2">
    <source>
        <dbReference type="Google" id="ProtNLM"/>
    </source>
</evidence>
<reference evidence="1" key="2">
    <citation type="submission" date="2015-03" db="EMBL/GenBank/DDBJ databases">
        <authorList>
            <person name="Chow C.-E.T."/>
            <person name="Winget D.M."/>
            <person name="White R.A.III."/>
            <person name="Hallam S.J."/>
            <person name="Suttle C.A."/>
        </authorList>
    </citation>
    <scope>NUCLEOTIDE SEQUENCE</scope>
    <source>
        <strain evidence="1">Oxic3_2</strain>
    </source>
</reference>
<accession>A0A0F7L9Y2</accession>
<organism evidence="1">
    <name type="scientific">uncultured marine virus</name>
    <dbReference type="NCBI Taxonomy" id="186617"/>
    <lineage>
        <taxon>Viruses</taxon>
        <taxon>environmental samples</taxon>
    </lineage>
</organism>
<dbReference type="PANTHER" id="PTHR34205:SF2">
    <property type="entry name" value="DUF962 DOMAIN-CONTAINING PROTEIN"/>
    <property type="match status" value="1"/>
</dbReference>
<dbReference type="Pfam" id="PF06127">
    <property type="entry name" value="Mpo1-like"/>
    <property type="match status" value="1"/>
</dbReference>